<proteinExistence type="predicted"/>
<dbReference type="GO" id="GO:0032259">
    <property type="term" value="P:methylation"/>
    <property type="evidence" value="ECO:0007669"/>
    <property type="project" value="UniProtKB-KW"/>
</dbReference>
<dbReference type="AlphaFoldDB" id="A0A8F9XJ76"/>
<dbReference type="InterPro" id="IPR013216">
    <property type="entry name" value="Methyltransf_11"/>
</dbReference>
<dbReference type="GO" id="GO:0008757">
    <property type="term" value="F:S-adenosylmethionine-dependent methyltransferase activity"/>
    <property type="evidence" value="ECO:0007669"/>
    <property type="project" value="InterPro"/>
</dbReference>
<dbReference type="EMBL" id="CP080507">
    <property type="protein sequence ID" value="QYM78368.1"/>
    <property type="molecule type" value="Genomic_DNA"/>
</dbReference>
<dbReference type="InterPro" id="IPR029063">
    <property type="entry name" value="SAM-dependent_MTases_sf"/>
</dbReference>
<evidence type="ECO:0000313" key="4">
    <source>
        <dbReference type="Proteomes" id="UP000825051"/>
    </source>
</evidence>
<dbReference type="Proteomes" id="UP000825051">
    <property type="component" value="Chromosome"/>
</dbReference>
<keyword evidence="3" id="KW-0808">Transferase</keyword>
<feature type="compositionally biased region" description="Polar residues" evidence="1">
    <location>
        <begin position="102"/>
        <end position="118"/>
    </location>
</feature>
<dbReference type="Pfam" id="PF08241">
    <property type="entry name" value="Methyltransf_11"/>
    <property type="match status" value="1"/>
</dbReference>
<dbReference type="Gene3D" id="3.40.50.150">
    <property type="entry name" value="Vaccinia Virus protein VP39"/>
    <property type="match status" value="1"/>
</dbReference>
<accession>A0A8F9XJ76</accession>
<reference evidence="3" key="1">
    <citation type="submission" date="2021-08" db="EMBL/GenBank/DDBJ databases">
        <title>Genome of a novel bacterium of the phylum Verrucomicrobia, Oleiharenicola sp. KSB-15.</title>
        <authorList>
            <person name="Chung J.-H."/>
            <person name="Ahn J.-H."/>
            <person name="Yoon Y."/>
            <person name="Kim D.-Y."/>
            <person name="An S.-H."/>
            <person name="Park I."/>
            <person name="Yeon J."/>
        </authorList>
    </citation>
    <scope>NUCLEOTIDE SEQUENCE</scope>
    <source>
        <strain evidence="3">KSB-15</strain>
    </source>
</reference>
<protein>
    <submittedName>
        <fullName evidence="3">Class I SAM-dependent methyltransferase</fullName>
    </submittedName>
</protein>
<evidence type="ECO:0000256" key="1">
    <source>
        <dbReference type="SAM" id="MobiDB-lite"/>
    </source>
</evidence>
<keyword evidence="4" id="KW-1185">Reference proteome</keyword>
<evidence type="ECO:0000313" key="3">
    <source>
        <dbReference type="EMBL" id="QYM78368.1"/>
    </source>
</evidence>
<name>A0A8F9XJ76_9BACT</name>
<organism evidence="3 4">
    <name type="scientific">Horticoccus luteus</name>
    <dbReference type="NCBI Taxonomy" id="2862869"/>
    <lineage>
        <taxon>Bacteria</taxon>
        <taxon>Pseudomonadati</taxon>
        <taxon>Verrucomicrobiota</taxon>
        <taxon>Opitutia</taxon>
        <taxon>Opitutales</taxon>
        <taxon>Opitutaceae</taxon>
        <taxon>Horticoccus</taxon>
    </lineage>
</organism>
<dbReference type="KEGG" id="ole:K0B96_13830"/>
<evidence type="ECO:0000259" key="2">
    <source>
        <dbReference type="Pfam" id="PF08241"/>
    </source>
</evidence>
<dbReference type="CDD" id="cd02440">
    <property type="entry name" value="AdoMet_MTases"/>
    <property type="match status" value="1"/>
</dbReference>
<feature type="region of interest" description="Disordered" evidence="1">
    <location>
        <begin position="100"/>
        <end position="128"/>
    </location>
</feature>
<feature type="domain" description="Methyltransferase type 11" evidence="2">
    <location>
        <begin position="2"/>
        <end position="69"/>
    </location>
</feature>
<sequence>MIGVDPTRPLIAAARAPKPEGVFHDGGGEAMRMPDASIDLLVCYVALLDIPDFRAALREMTRVLRPGGRSPESNLNGFTTASKLLWRAMPRATSCIGPWATPWSNAPNTRNGQASRSPPRTGRCRPTCGVPRRGIGAGAI</sequence>
<dbReference type="SUPFAM" id="SSF53335">
    <property type="entry name" value="S-adenosyl-L-methionine-dependent methyltransferases"/>
    <property type="match status" value="1"/>
</dbReference>
<gene>
    <name evidence="3" type="ORF">K0B96_13830</name>
</gene>
<keyword evidence="3" id="KW-0489">Methyltransferase</keyword>